<dbReference type="Pfam" id="PF04985">
    <property type="entry name" value="Phage_tube"/>
    <property type="match status" value="1"/>
</dbReference>
<proteinExistence type="predicted"/>
<evidence type="ECO:0000313" key="2">
    <source>
        <dbReference type="Proteomes" id="UP000007844"/>
    </source>
</evidence>
<dbReference type="HOGENOM" id="CLU_130297_0_0_7"/>
<organism evidence="1 2">
    <name type="scientific">Desulfocurvibacter africanus subsp. africanus str. Walvis Bay</name>
    <dbReference type="NCBI Taxonomy" id="690850"/>
    <lineage>
        <taxon>Bacteria</taxon>
        <taxon>Pseudomonadati</taxon>
        <taxon>Thermodesulfobacteriota</taxon>
        <taxon>Desulfovibrionia</taxon>
        <taxon>Desulfovibrionales</taxon>
        <taxon>Desulfovibrionaceae</taxon>
        <taxon>Desulfocurvibacter</taxon>
    </lineage>
</organism>
<dbReference type="AlphaFoldDB" id="F3YY70"/>
<dbReference type="EMBL" id="CP003221">
    <property type="protein sequence ID" value="EGJ51846.1"/>
    <property type="molecule type" value="Genomic_DNA"/>
</dbReference>
<name>F3YY70_DESAF</name>
<dbReference type="KEGG" id="daf:Desaf_3566"/>
<protein>
    <submittedName>
        <fullName evidence="1">Major tail tube protein</fullName>
    </submittedName>
</protein>
<reference evidence="1 2" key="1">
    <citation type="journal article" date="2011" name="J. Bacteriol.">
        <title>Genome sequence of the mercury-methylating and pleomorphic Desulfovibrio africanus Strain Walvis Bay.</title>
        <authorList>
            <person name="Brown S.D."/>
            <person name="Wall J.D."/>
            <person name="Kucken A.M."/>
            <person name="Gilmour C.C."/>
            <person name="Podar M."/>
            <person name="Brandt C.C."/>
            <person name="Teshima H."/>
            <person name="Detter J.C."/>
            <person name="Han C.S."/>
            <person name="Land M.L."/>
            <person name="Lucas S."/>
            <person name="Han J."/>
            <person name="Pennacchio L."/>
            <person name="Nolan M."/>
            <person name="Pitluck S."/>
            <person name="Woyke T."/>
            <person name="Goodwin L."/>
            <person name="Palumbo A.V."/>
            <person name="Elias D.A."/>
        </authorList>
    </citation>
    <scope>NUCLEOTIDE SEQUENCE [LARGE SCALE GENOMIC DNA]</scope>
    <source>
        <strain evidence="1 2">Walvis Bay</strain>
    </source>
</reference>
<evidence type="ECO:0000313" key="1">
    <source>
        <dbReference type="EMBL" id="EGJ51846.1"/>
    </source>
</evidence>
<dbReference type="RefSeq" id="WP_014261460.1">
    <property type="nucleotide sequence ID" value="NC_016629.1"/>
</dbReference>
<sequence>MSKIPEKIIGFRCYQDGEVLLGVVDAQLPEPELMTETVSGAGIAGEYESPVMGHFKSMTTTIKFRTVTAAALRLGKASAVHLELRGSIQVHDGGSGRLTPMPLRVIVKGLPKKSGLGKLEVGKPMDAEYVFETTYLKVELNGKEELEIDKLNYIHKVGGEDQLAEVRTQLGM</sequence>
<gene>
    <name evidence="1" type="ORF">Desaf_3566</name>
</gene>
<accession>F3YY70</accession>
<dbReference type="eggNOG" id="COG3498">
    <property type="taxonomic scope" value="Bacteria"/>
</dbReference>
<dbReference type="InterPro" id="IPR006498">
    <property type="entry name" value="Tail_tube"/>
</dbReference>
<dbReference type="Proteomes" id="UP000007844">
    <property type="component" value="Chromosome"/>
</dbReference>
<dbReference type="STRING" id="690850.Desaf_3566"/>
<keyword evidence="2" id="KW-1185">Reference proteome</keyword>